<evidence type="ECO:0000256" key="5">
    <source>
        <dbReference type="ARBA" id="ARBA00004676"/>
    </source>
</evidence>
<comment type="subcellular location">
    <subcellularLocation>
        <location evidence="3 16">Cytoplasm</location>
    </subcellularLocation>
</comment>
<dbReference type="PATRIC" id="fig|1423760.3.peg.220"/>
<evidence type="ECO:0000256" key="11">
    <source>
        <dbReference type="ARBA" id="ARBA00022726"/>
    </source>
</evidence>
<dbReference type="GO" id="GO:0004422">
    <property type="term" value="F:hypoxanthine phosphoribosyltransferase activity"/>
    <property type="evidence" value="ECO:0007669"/>
    <property type="project" value="InterPro"/>
</dbReference>
<name>A0A0R1U4V0_9LACO</name>
<evidence type="ECO:0000313" key="18">
    <source>
        <dbReference type="EMBL" id="KRL88271.1"/>
    </source>
</evidence>
<evidence type="ECO:0000256" key="14">
    <source>
        <dbReference type="ARBA" id="ARBA00048811"/>
    </source>
</evidence>
<comment type="cofactor">
    <cofactor evidence="1 16">
        <name>Mg(2+)</name>
        <dbReference type="ChEBI" id="CHEBI:18420"/>
    </cofactor>
</comment>
<dbReference type="GO" id="GO:0046100">
    <property type="term" value="P:hypoxanthine metabolic process"/>
    <property type="evidence" value="ECO:0007669"/>
    <property type="project" value="TreeGrafter"/>
</dbReference>
<dbReference type="CDD" id="cd06223">
    <property type="entry name" value="PRTases_typeI"/>
    <property type="match status" value="1"/>
</dbReference>
<dbReference type="SUPFAM" id="SSF53271">
    <property type="entry name" value="PRTase-like"/>
    <property type="match status" value="1"/>
</dbReference>
<dbReference type="PANTHER" id="PTHR43340:SF1">
    <property type="entry name" value="HYPOXANTHINE PHOSPHORIBOSYLTRANSFERASE"/>
    <property type="match status" value="1"/>
</dbReference>
<evidence type="ECO:0000259" key="17">
    <source>
        <dbReference type="Pfam" id="PF00156"/>
    </source>
</evidence>
<dbReference type="GO" id="GO:0000287">
    <property type="term" value="F:magnesium ion binding"/>
    <property type="evidence" value="ECO:0007669"/>
    <property type="project" value="TreeGrafter"/>
</dbReference>
<accession>A0A0R1U4V0</accession>
<gene>
    <name evidence="18" type="ORF">FC43_GL000203</name>
</gene>
<evidence type="ECO:0000256" key="6">
    <source>
        <dbReference type="ARBA" id="ARBA00008391"/>
    </source>
</evidence>
<dbReference type="InterPro" id="IPR000836">
    <property type="entry name" value="PRTase_dom"/>
</dbReference>
<evidence type="ECO:0000256" key="3">
    <source>
        <dbReference type="ARBA" id="ARBA00004496"/>
    </source>
</evidence>
<reference evidence="18 19" key="1">
    <citation type="journal article" date="2015" name="Genome Announc.">
        <title>Expanding the biotechnology potential of lactobacilli through comparative genomics of 213 strains and associated genera.</title>
        <authorList>
            <person name="Sun Z."/>
            <person name="Harris H.M."/>
            <person name="McCann A."/>
            <person name="Guo C."/>
            <person name="Argimon S."/>
            <person name="Zhang W."/>
            <person name="Yang X."/>
            <person name="Jeffery I.B."/>
            <person name="Cooney J.C."/>
            <person name="Kagawa T.F."/>
            <person name="Liu W."/>
            <person name="Song Y."/>
            <person name="Salvetti E."/>
            <person name="Wrobel A."/>
            <person name="Rasinkangas P."/>
            <person name="Parkhill J."/>
            <person name="Rea M.C."/>
            <person name="O'Sullivan O."/>
            <person name="Ritari J."/>
            <person name="Douillard F.P."/>
            <person name="Paul Ross R."/>
            <person name="Yang R."/>
            <person name="Briner A.E."/>
            <person name="Felis G.E."/>
            <person name="de Vos W.M."/>
            <person name="Barrangou R."/>
            <person name="Klaenhammer T.R."/>
            <person name="Caufield P.W."/>
            <person name="Cui Y."/>
            <person name="Zhang H."/>
            <person name="O'Toole P.W."/>
        </authorList>
    </citation>
    <scope>NUCLEOTIDE SEQUENCE [LARGE SCALE GENOMIC DNA]</scope>
    <source>
        <strain evidence="18 19">DSM 15946</strain>
    </source>
</reference>
<evidence type="ECO:0000256" key="1">
    <source>
        <dbReference type="ARBA" id="ARBA00001946"/>
    </source>
</evidence>
<dbReference type="InterPro" id="IPR005904">
    <property type="entry name" value="Hxn_phspho_trans"/>
</dbReference>
<feature type="domain" description="Phosphoribosyltransferase" evidence="17">
    <location>
        <begin position="14"/>
        <end position="161"/>
    </location>
</feature>
<dbReference type="RefSeq" id="WP_019206540.1">
    <property type="nucleotide sequence ID" value="NZ_AZFK01000077.1"/>
</dbReference>
<dbReference type="InterPro" id="IPR029057">
    <property type="entry name" value="PRTase-like"/>
</dbReference>
<dbReference type="AlphaFoldDB" id="A0A0R1U4V0"/>
<evidence type="ECO:0000256" key="9">
    <source>
        <dbReference type="ARBA" id="ARBA00022679"/>
    </source>
</evidence>
<evidence type="ECO:0000256" key="4">
    <source>
        <dbReference type="ARBA" id="ARBA00004669"/>
    </source>
</evidence>
<dbReference type="PANTHER" id="PTHR43340">
    <property type="entry name" value="HYPOXANTHINE-GUANINE PHOSPHORIBOSYLTRANSFERASE"/>
    <property type="match status" value="1"/>
</dbReference>
<dbReference type="FunFam" id="3.40.50.2020:FF:000006">
    <property type="entry name" value="Hypoxanthine phosphoribosyltransferase"/>
    <property type="match status" value="1"/>
</dbReference>
<proteinExistence type="inferred from homology"/>
<evidence type="ECO:0000313" key="19">
    <source>
        <dbReference type="Proteomes" id="UP000050816"/>
    </source>
</evidence>
<dbReference type="InterPro" id="IPR050408">
    <property type="entry name" value="HGPRT"/>
</dbReference>
<evidence type="ECO:0000256" key="16">
    <source>
        <dbReference type="RuleBase" id="RU364099"/>
    </source>
</evidence>
<comment type="caution">
    <text evidence="18">The sequence shown here is derived from an EMBL/GenBank/DDBJ whole genome shotgun (WGS) entry which is preliminary data.</text>
</comment>
<dbReference type="EC" id="2.4.2.8" evidence="16"/>
<protein>
    <recommendedName>
        <fullName evidence="16">Hypoxanthine phosphoribosyltransferase</fullName>
        <ecNumber evidence="16">2.4.2.8</ecNumber>
    </recommendedName>
</protein>
<keyword evidence="13 16" id="KW-0460">Magnesium</keyword>
<dbReference type="Proteomes" id="UP000050816">
    <property type="component" value="Unassembled WGS sequence"/>
</dbReference>
<comment type="catalytic activity">
    <reaction evidence="14">
        <text>GMP + diphosphate = guanine + 5-phospho-alpha-D-ribose 1-diphosphate</text>
        <dbReference type="Rhea" id="RHEA:25424"/>
        <dbReference type="ChEBI" id="CHEBI:16235"/>
        <dbReference type="ChEBI" id="CHEBI:33019"/>
        <dbReference type="ChEBI" id="CHEBI:58017"/>
        <dbReference type="ChEBI" id="CHEBI:58115"/>
        <dbReference type="EC" id="2.4.2.8"/>
    </reaction>
    <physiologicalReaction direction="right-to-left" evidence="14">
        <dbReference type="Rhea" id="RHEA:25426"/>
    </physiologicalReaction>
</comment>
<evidence type="ECO:0000256" key="10">
    <source>
        <dbReference type="ARBA" id="ARBA00022723"/>
    </source>
</evidence>
<dbReference type="NCBIfam" id="TIGR01203">
    <property type="entry name" value="HGPRTase"/>
    <property type="match status" value="1"/>
</dbReference>
<comment type="pathway">
    <text evidence="4 16">Purine metabolism; IMP biosynthesis via salvage pathway; IMP from hypoxanthine: step 1/1.</text>
</comment>
<keyword evidence="10 16" id="KW-0479">Metal-binding</keyword>
<keyword evidence="8 16" id="KW-0328">Glycosyltransferase</keyword>
<organism evidence="18 19">
    <name type="scientific">Limosilactobacillus ingluviei DSM 15946</name>
    <dbReference type="NCBI Taxonomy" id="1423760"/>
    <lineage>
        <taxon>Bacteria</taxon>
        <taxon>Bacillati</taxon>
        <taxon>Bacillota</taxon>
        <taxon>Bacilli</taxon>
        <taxon>Lactobacillales</taxon>
        <taxon>Lactobacillaceae</taxon>
        <taxon>Limosilactobacillus</taxon>
    </lineage>
</organism>
<evidence type="ECO:0000256" key="15">
    <source>
        <dbReference type="ARBA" id="ARBA00049402"/>
    </source>
</evidence>
<dbReference type="EMBL" id="AZFK01000077">
    <property type="protein sequence ID" value="KRL88271.1"/>
    <property type="molecule type" value="Genomic_DNA"/>
</dbReference>
<comment type="similarity">
    <text evidence="6 16">Belongs to the purine/pyrimidine phosphoribosyltransferase family.</text>
</comment>
<dbReference type="Pfam" id="PF00156">
    <property type="entry name" value="Pribosyltran"/>
    <property type="match status" value="1"/>
</dbReference>
<dbReference type="GO" id="GO:0032263">
    <property type="term" value="P:GMP salvage"/>
    <property type="evidence" value="ECO:0007669"/>
    <property type="project" value="UniProtKB-UniPathway"/>
</dbReference>
<dbReference type="UniPathway" id="UPA00591">
    <property type="reaction ID" value="UER00648"/>
</dbReference>
<dbReference type="GeneID" id="82934278"/>
<dbReference type="GO" id="GO:0006178">
    <property type="term" value="P:guanine salvage"/>
    <property type="evidence" value="ECO:0007669"/>
    <property type="project" value="TreeGrafter"/>
</dbReference>
<dbReference type="GO" id="GO:0005829">
    <property type="term" value="C:cytosol"/>
    <property type="evidence" value="ECO:0007669"/>
    <property type="project" value="TreeGrafter"/>
</dbReference>
<evidence type="ECO:0000256" key="2">
    <source>
        <dbReference type="ARBA" id="ARBA00002049"/>
    </source>
</evidence>
<evidence type="ECO:0000256" key="12">
    <source>
        <dbReference type="ARBA" id="ARBA00022741"/>
    </source>
</evidence>
<sequence length="181" mass="20113">MNNDIERVLYSEAEIQTRIGEMAKEIEADYQGKRPMVISVLTGAILFTVDLLEKTDLYTTLDFIDVSSYFGAAESSGRVELVRDLKSDVAGKDILICEDIIDSGRTLQYLVDLLKERGAKSIKVATMLDKPAGRDASVTVEADYAGFIVPNEFLVGYGLDYEGYYRNLPYVGVLKPAVYTK</sequence>
<dbReference type="GO" id="GO:0032264">
    <property type="term" value="P:IMP salvage"/>
    <property type="evidence" value="ECO:0007669"/>
    <property type="project" value="UniProtKB-UniPathway"/>
</dbReference>
<dbReference type="GO" id="GO:0006166">
    <property type="term" value="P:purine ribonucleoside salvage"/>
    <property type="evidence" value="ECO:0007669"/>
    <property type="project" value="UniProtKB-KW"/>
</dbReference>
<dbReference type="GO" id="GO:0052657">
    <property type="term" value="F:guanine phosphoribosyltransferase activity"/>
    <property type="evidence" value="ECO:0007669"/>
    <property type="project" value="UniProtKB-ARBA"/>
</dbReference>
<evidence type="ECO:0000256" key="13">
    <source>
        <dbReference type="ARBA" id="ARBA00022842"/>
    </source>
</evidence>
<comment type="pathway">
    <text evidence="5">Purine metabolism; GMP biosynthesis via salvage pathway; GMP from guanine: step 1/1.</text>
</comment>
<dbReference type="UniPathway" id="UPA00909">
    <property type="reaction ID" value="UER00887"/>
</dbReference>
<keyword evidence="9 16" id="KW-0808">Transferase</keyword>
<dbReference type="Gene3D" id="3.40.50.2020">
    <property type="match status" value="1"/>
</dbReference>
<evidence type="ECO:0000256" key="7">
    <source>
        <dbReference type="ARBA" id="ARBA00022490"/>
    </source>
</evidence>
<keyword evidence="7 16" id="KW-0963">Cytoplasm</keyword>
<keyword evidence="11 16" id="KW-0660">Purine salvage</keyword>
<evidence type="ECO:0000256" key="8">
    <source>
        <dbReference type="ARBA" id="ARBA00022676"/>
    </source>
</evidence>
<keyword evidence="12 16" id="KW-0547">Nucleotide-binding</keyword>
<comment type="catalytic activity">
    <reaction evidence="15">
        <text>IMP + diphosphate = hypoxanthine + 5-phospho-alpha-D-ribose 1-diphosphate</text>
        <dbReference type="Rhea" id="RHEA:17973"/>
        <dbReference type="ChEBI" id="CHEBI:17368"/>
        <dbReference type="ChEBI" id="CHEBI:33019"/>
        <dbReference type="ChEBI" id="CHEBI:58017"/>
        <dbReference type="ChEBI" id="CHEBI:58053"/>
        <dbReference type="EC" id="2.4.2.8"/>
    </reaction>
    <physiologicalReaction direction="right-to-left" evidence="15">
        <dbReference type="Rhea" id="RHEA:17975"/>
    </physiologicalReaction>
</comment>
<dbReference type="GO" id="GO:0000166">
    <property type="term" value="F:nucleotide binding"/>
    <property type="evidence" value="ECO:0007669"/>
    <property type="project" value="UniProtKB-KW"/>
</dbReference>
<comment type="function">
    <text evidence="2">Purine salvage pathway enzyme that catalyzes the transfer of the ribosyl-5-phosphate group from 5-phospho-alpha-D-ribose 1-diphosphate (PRPP) to the N9 position of the 6-oxopurines hypoxanthine and guanine to form the corresponding ribonucleotides IMP (inosine 5'-monophosphate) and GMP (guanosine 5'-monophosphate), with the release of PPi.</text>
</comment>